<evidence type="ECO:0000256" key="1">
    <source>
        <dbReference type="SAM" id="MobiDB-lite"/>
    </source>
</evidence>
<dbReference type="InterPro" id="IPR050696">
    <property type="entry name" value="FtsA/MreB"/>
</dbReference>
<feature type="domain" description="SHS2" evidence="3">
    <location>
        <begin position="5"/>
        <end position="175"/>
    </location>
</feature>
<evidence type="ECO:0000313" key="5">
    <source>
        <dbReference type="Proteomes" id="UP000237983"/>
    </source>
</evidence>
<organism evidence="4 5">
    <name type="scientific">Glaciihabitans tibetensis</name>
    <dbReference type="NCBI Taxonomy" id="1266600"/>
    <lineage>
        <taxon>Bacteria</taxon>
        <taxon>Bacillati</taxon>
        <taxon>Actinomycetota</taxon>
        <taxon>Actinomycetes</taxon>
        <taxon>Micrococcales</taxon>
        <taxon>Microbacteriaceae</taxon>
        <taxon>Glaciihabitans</taxon>
    </lineage>
</organism>
<evidence type="ECO:0000259" key="3">
    <source>
        <dbReference type="SMART" id="SM00842"/>
    </source>
</evidence>
<dbReference type="NCBIfam" id="TIGR01175">
    <property type="entry name" value="pilM"/>
    <property type="match status" value="1"/>
</dbReference>
<keyword evidence="2" id="KW-1133">Transmembrane helix</keyword>
<gene>
    <name evidence="4" type="ORF">B0I08_106149</name>
</gene>
<dbReference type="Proteomes" id="UP000237983">
    <property type="component" value="Unassembled WGS sequence"/>
</dbReference>
<dbReference type="PANTHER" id="PTHR32432:SF3">
    <property type="entry name" value="ETHANOLAMINE UTILIZATION PROTEIN EUTJ"/>
    <property type="match status" value="1"/>
</dbReference>
<reference evidence="4 5" key="1">
    <citation type="submission" date="2018-03" db="EMBL/GenBank/DDBJ databases">
        <title>Genomic Encyclopedia of Type Strains, Phase III (KMG-III): the genomes of soil and plant-associated and newly described type strains.</title>
        <authorList>
            <person name="Whitman W."/>
        </authorList>
    </citation>
    <scope>NUCLEOTIDE SEQUENCE [LARGE SCALE GENOMIC DNA]</scope>
    <source>
        <strain evidence="4 5">CGMCC 1.12484</strain>
    </source>
</reference>
<dbReference type="PANTHER" id="PTHR32432">
    <property type="entry name" value="CELL DIVISION PROTEIN FTSA-RELATED"/>
    <property type="match status" value="1"/>
</dbReference>
<keyword evidence="2" id="KW-0472">Membrane</keyword>
<dbReference type="RefSeq" id="WP_106213204.1">
    <property type="nucleotide sequence ID" value="NZ_PVTL01000006.1"/>
</dbReference>
<evidence type="ECO:0000256" key="2">
    <source>
        <dbReference type="SAM" id="Phobius"/>
    </source>
</evidence>
<protein>
    <submittedName>
        <fullName evidence="4">Type IV pilus assembly protein PilM</fullName>
    </submittedName>
</protein>
<evidence type="ECO:0000313" key="4">
    <source>
        <dbReference type="EMBL" id="PRY67542.1"/>
    </source>
</evidence>
<feature type="region of interest" description="Disordered" evidence="1">
    <location>
        <begin position="568"/>
        <end position="587"/>
    </location>
</feature>
<comment type="caution">
    <text evidence="4">The sequence shown here is derived from an EMBL/GenBank/DDBJ whole genome shotgun (WGS) entry which is preliminary data.</text>
</comment>
<dbReference type="Pfam" id="PF11104">
    <property type="entry name" value="PilM_2"/>
    <property type="match status" value="1"/>
</dbReference>
<dbReference type="AlphaFoldDB" id="A0A2T0VBH3"/>
<feature type="transmembrane region" description="Helical" evidence="2">
    <location>
        <begin position="386"/>
        <end position="408"/>
    </location>
</feature>
<accession>A0A2T0VBH3</accession>
<dbReference type="Gene3D" id="3.30.1490.300">
    <property type="match status" value="1"/>
</dbReference>
<name>A0A2T0VBH3_9MICO</name>
<keyword evidence="2" id="KW-0812">Transmembrane</keyword>
<dbReference type="InterPro" id="IPR005883">
    <property type="entry name" value="PilM"/>
</dbReference>
<sequence>MTQRIVGVDIGSDAIRAVEVEGAAGSHPSIRAFGQISVPPGVVASGEVIEVDAVAALLRELWSIHRFSSTRVVLGVGNARVLVRDLTVPRGTMAQMRQALPFSVHDLLTVPTSEAILDFYPISEAVADGLPVVSGLLVAAVAETVSALIAAATQAGLTVVDVDLAPFALVRAQAASFRTSTVALVDVGARTTTVVVAARGVPHFVRIIPTGGHDLTRLIGQTLAVPLEQAERIKREVGLVLGPSDPDPAQSQAAAVINDFSHDLLEAVRNTLRYFENAHPEHPLEGIVLTGGGARLRGLPAALAEITRLPSLVGKPLAGLSVDDGAATSPRRGADAPMTIALGLAIGGARTGNPADFFGVAGQPRVSLLPPEIGLRARARTLNRRFALAAATVLVATVAGVLGAGWFAGQAQNRLDAAQAETTALLDQQKNYAESKNLAALLATLHDARAYGASTEIDWAAYLSLIEATMPAGTSLIEAAASAAAPWEVQRPPAGPLRGDVAGTLTLRTSSSSEGDLTAWVRSLEALPGYADSSLDARSLDETGARPGYIAEVTLNVGADARARRFAAAETPPQDGPVGGTVDAAGE</sequence>
<dbReference type="SUPFAM" id="SSF53067">
    <property type="entry name" value="Actin-like ATPase domain"/>
    <property type="match status" value="2"/>
</dbReference>
<dbReference type="InterPro" id="IPR003494">
    <property type="entry name" value="SHS2_FtsA"/>
</dbReference>
<dbReference type="SMART" id="SM00842">
    <property type="entry name" value="FtsA"/>
    <property type="match status" value="1"/>
</dbReference>
<dbReference type="EMBL" id="PVTL01000006">
    <property type="protein sequence ID" value="PRY67542.1"/>
    <property type="molecule type" value="Genomic_DNA"/>
</dbReference>
<dbReference type="Gene3D" id="3.30.420.40">
    <property type="match status" value="2"/>
</dbReference>
<proteinExistence type="predicted"/>
<dbReference type="InterPro" id="IPR043129">
    <property type="entry name" value="ATPase_NBD"/>
</dbReference>
<dbReference type="CDD" id="cd24049">
    <property type="entry name" value="ASKHA_NBD_PilM"/>
    <property type="match status" value="1"/>
</dbReference>
<keyword evidence="5" id="KW-1185">Reference proteome</keyword>
<dbReference type="GO" id="GO:0051301">
    <property type="term" value="P:cell division"/>
    <property type="evidence" value="ECO:0007669"/>
    <property type="project" value="InterPro"/>
</dbReference>
<dbReference type="OrthoDB" id="1926201at2"/>